<gene>
    <name evidence="2" type="ORF">GAZ06_17555</name>
    <name evidence="1" type="ORF">GAZ09_17560</name>
    <name evidence="3" type="ORF">L0N01_18895</name>
</gene>
<proteinExistence type="predicted"/>
<evidence type="ECO:0000313" key="3">
    <source>
        <dbReference type="EMBL" id="MCG4690654.1"/>
    </source>
</evidence>
<sequence length="138" mass="15547">MDELLINGENAYTTWGVRMGEGFLDVIGASASMKDFIENKSRLEHGKRVIINNPKVDEREITLSFTIESNSQSDYQAKKKAFFDELYKGVVDIQIPANSSEVYHLIYTGKSVTYAQSLDRTFGKISAKFNEPNPANRS</sequence>
<evidence type="ECO:0000313" key="1">
    <source>
        <dbReference type="EMBL" id="KAB6448763.1"/>
    </source>
</evidence>
<organism evidence="1 5">
    <name type="scientific">Phocaeicola vulgatus</name>
    <name type="common">Bacteroides vulgatus</name>
    <dbReference type="NCBI Taxonomy" id="821"/>
    <lineage>
        <taxon>Bacteria</taxon>
        <taxon>Pseudomonadati</taxon>
        <taxon>Bacteroidota</taxon>
        <taxon>Bacteroidia</taxon>
        <taxon>Bacteroidales</taxon>
        <taxon>Bacteroidaceae</taxon>
        <taxon>Phocaeicola</taxon>
    </lineage>
</organism>
<dbReference type="RefSeq" id="WP_117697768.1">
    <property type="nucleotide sequence ID" value="NZ_CAXTBE010000001.1"/>
</dbReference>
<dbReference type="EMBL" id="JAKNGO010000061">
    <property type="protein sequence ID" value="MCG4690654.1"/>
    <property type="molecule type" value="Genomic_DNA"/>
</dbReference>
<protein>
    <recommendedName>
        <fullName evidence="6">Phage tail protein</fullName>
    </recommendedName>
</protein>
<dbReference type="Proteomes" id="UP000468344">
    <property type="component" value="Unassembled WGS sequence"/>
</dbReference>
<dbReference type="EMBL" id="WDBZ01000043">
    <property type="protein sequence ID" value="KAB6448763.1"/>
    <property type="molecule type" value="Genomic_DNA"/>
</dbReference>
<evidence type="ECO:0000313" key="2">
    <source>
        <dbReference type="EMBL" id="KAB6473651.1"/>
    </source>
</evidence>
<dbReference type="Proteomes" id="UP000483142">
    <property type="component" value="Unassembled WGS sequence"/>
</dbReference>
<reference evidence="4 5" key="1">
    <citation type="journal article" date="2019" name="Nat. Med.">
        <title>A library of human gut bacterial isolates paired with longitudinal multiomics data enables mechanistic microbiome research.</title>
        <authorList>
            <person name="Poyet M."/>
            <person name="Groussin M."/>
            <person name="Gibbons S.M."/>
            <person name="Avila-Pacheco J."/>
            <person name="Jiang X."/>
            <person name="Kearney S.M."/>
            <person name="Perrotta A.R."/>
            <person name="Berdy B."/>
            <person name="Zhao S."/>
            <person name="Lieberman T.D."/>
            <person name="Swanson P.K."/>
            <person name="Smith M."/>
            <person name="Roesemann S."/>
            <person name="Alexander J.E."/>
            <person name="Rich S.A."/>
            <person name="Livny J."/>
            <person name="Vlamakis H."/>
            <person name="Clish C."/>
            <person name="Bullock K."/>
            <person name="Deik A."/>
            <person name="Scott J."/>
            <person name="Pierce K.A."/>
            <person name="Xavier R.J."/>
            <person name="Alm E.J."/>
        </authorList>
    </citation>
    <scope>NUCLEOTIDE SEQUENCE [LARGE SCALE GENOMIC DNA]</scope>
    <source>
        <strain evidence="2 4">BIOML-A140</strain>
        <strain evidence="1 5">BIOML-A141</strain>
    </source>
</reference>
<dbReference type="AlphaFoldDB" id="A0A3E4KB45"/>
<accession>A0A3E4KB45</accession>
<dbReference type="Proteomes" id="UP001200843">
    <property type="component" value="Unassembled WGS sequence"/>
</dbReference>
<evidence type="ECO:0008006" key="6">
    <source>
        <dbReference type="Google" id="ProtNLM"/>
    </source>
</evidence>
<evidence type="ECO:0000313" key="5">
    <source>
        <dbReference type="Proteomes" id="UP000483142"/>
    </source>
</evidence>
<evidence type="ECO:0000313" key="4">
    <source>
        <dbReference type="Proteomes" id="UP000468344"/>
    </source>
</evidence>
<dbReference type="EMBL" id="WDBY01000043">
    <property type="protein sequence ID" value="KAB6473651.1"/>
    <property type="molecule type" value="Genomic_DNA"/>
</dbReference>
<comment type="caution">
    <text evidence="1">The sequence shown here is derived from an EMBL/GenBank/DDBJ whole genome shotgun (WGS) entry which is preliminary data.</text>
</comment>
<reference evidence="3" key="2">
    <citation type="submission" date="2022-01" db="EMBL/GenBank/DDBJ databases">
        <title>Collection of gut derived symbiotic bacterial strains cultured from healthy donors.</title>
        <authorList>
            <person name="Lin H."/>
            <person name="Kohout C."/>
            <person name="Waligurski E."/>
            <person name="Pamer E.G."/>
        </authorList>
    </citation>
    <scope>NUCLEOTIDE SEQUENCE</scope>
    <source>
        <strain evidence="3">DFI.6.72</strain>
    </source>
</reference>
<name>A0A3E4KB45_PHOVU</name>